<comment type="caution">
    <text evidence="6">The sequence shown here is derived from an EMBL/GenBank/DDBJ whole genome shotgun (WGS) entry which is preliminary data.</text>
</comment>
<dbReference type="PANTHER" id="PTHR30126:SF94">
    <property type="entry name" value="LYSR FAMILY TRANSCRIPTIONAL REGULATOR"/>
    <property type="match status" value="1"/>
</dbReference>
<dbReference type="InterPro" id="IPR000847">
    <property type="entry name" value="LysR_HTH_N"/>
</dbReference>
<dbReference type="SUPFAM" id="SSF53850">
    <property type="entry name" value="Periplasmic binding protein-like II"/>
    <property type="match status" value="1"/>
</dbReference>
<dbReference type="PROSITE" id="PS50931">
    <property type="entry name" value="HTH_LYSR"/>
    <property type="match status" value="1"/>
</dbReference>
<dbReference type="Proteomes" id="UP001196601">
    <property type="component" value="Unassembled WGS sequence"/>
</dbReference>
<comment type="similarity">
    <text evidence="1">Belongs to the LysR transcriptional regulatory family.</text>
</comment>
<dbReference type="EMBL" id="JADPMV010000001">
    <property type="protein sequence ID" value="MBS7662132.1"/>
    <property type="molecule type" value="Genomic_DNA"/>
</dbReference>
<dbReference type="InterPro" id="IPR036390">
    <property type="entry name" value="WH_DNA-bd_sf"/>
</dbReference>
<evidence type="ECO:0000256" key="2">
    <source>
        <dbReference type="ARBA" id="ARBA00023015"/>
    </source>
</evidence>
<sequence length="297" mass="32162">MNVNIRQLKIFEATARLGRLTLAAADQSISQSAASQALKELQGALGYPLFNRVGRELVITQAGRQVLPQISQILQLVDGLRSPDPAALSGTLRVTASVTIACYLLPRLLAEFGRRHPAVEPALAIANTSEVLAQLERGQAHVGLIEGPALHQRLQVRPWREDHLEVFCHPEHPLARRGRLDIAQIAEQRWVLREPGSGTRAIFDAAVQQLGAQLKLALELNRQEAIKQSVKAGLGIGCLSQLAIAEEVAAGELVILQTPMNLRRRLSLVTQPRELSSTLGQAFSDFLGAAEPTPPGA</sequence>
<evidence type="ECO:0000256" key="4">
    <source>
        <dbReference type="ARBA" id="ARBA00023163"/>
    </source>
</evidence>
<gene>
    <name evidence="6" type="ORF">I0D00_09300</name>
</gene>
<dbReference type="SUPFAM" id="SSF46785">
    <property type="entry name" value="Winged helix' DNA-binding domain"/>
    <property type="match status" value="1"/>
</dbReference>
<proteinExistence type="inferred from homology"/>
<reference evidence="6 7" key="1">
    <citation type="journal article" date="2021" name="Syst. Appl. Microbiol.">
        <title>Pseudomonas lalucatii sp. nov. isolated from Vallgornera, a karstic cave in Mallorca, Western Mediterranean.</title>
        <authorList>
            <person name="Busquets A."/>
            <person name="Mulet M."/>
            <person name="Gomila M."/>
            <person name="Garcia-Valdes E."/>
        </authorList>
    </citation>
    <scope>NUCLEOTIDE SEQUENCE [LARGE SCALE GENOMIC DNA]</scope>
    <source>
        <strain evidence="6 7">R1b54</strain>
    </source>
</reference>
<organism evidence="6 7">
    <name type="scientific">Pseudomonas lalucatii</name>
    <dbReference type="NCBI Taxonomy" id="1424203"/>
    <lineage>
        <taxon>Bacteria</taxon>
        <taxon>Pseudomonadati</taxon>
        <taxon>Pseudomonadota</taxon>
        <taxon>Gammaproteobacteria</taxon>
        <taxon>Pseudomonadales</taxon>
        <taxon>Pseudomonadaceae</taxon>
        <taxon>Pseudomonas</taxon>
    </lineage>
</organism>
<dbReference type="InterPro" id="IPR005119">
    <property type="entry name" value="LysR_subst-bd"/>
</dbReference>
<evidence type="ECO:0000256" key="1">
    <source>
        <dbReference type="ARBA" id="ARBA00009437"/>
    </source>
</evidence>
<accession>A0ABS5Q066</accession>
<dbReference type="CDD" id="cd08420">
    <property type="entry name" value="PBP2_CysL_like"/>
    <property type="match status" value="1"/>
</dbReference>
<evidence type="ECO:0000313" key="6">
    <source>
        <dbReference type="EMBL" id="MBS7662132.1"/>
    </source>
</evidence>
<feature type="domain" description="HTH lysR-type" evidence="5">
    <location>
        <begin position="3"/>
        <end position="60"/>
    </location>
</feature>
<evidence type="ECO:0000313" key="7">
    <source>
        <dbReference type="Proteomes" id="UP001196601"/>
    </source>
</evidence>
<dbReference type="Pfam" id="PF03466">
    <property type="entry name" value="LysR_substrate"/>
    <property type="match status" value="1"/>
</dbReference>
<dbReference type="Pfam" id="PF00126">
    <property type="entry name" value="HTH_1"/>
    <property type="match status" value="1"/>
</dbReference>
<evidence type="ECO:0000259" key="5">
    <source>
        <dbReference type="PROSITE" id="PS50931"/>
    </source>
</evidence>
<dbReference type="InterPro" id="IPR036388">
    <property type="entry name" value="WH-like_DNA-bd_sf"/>
</dbReference>
<dbReference type="Gene3D" id="1.10.10.10">
    <property type="entry name" value="Winged helix-like DNA-binding domain superfamily/Winged helix DNA-binding domain"/>
    <property type="match status" value="1"/>
</dbReference>
<dbReference type="PANTHER" id="PTHR30126">
    <property type="entry name" value="HTH-TYPE TRANSCRIPTIONAL REGULATOR"/>
    <property type="match status" value="1"/>
</dbReference>
<dbReference type="Gene3D" id="3.40.190.10">
    <property type="entry name" value="Periplasmic binding protein-like II"/>
    <property type="match status" value="2"/>
</dbReference>
<keyword evidence="7" id="KW-1185">Reference proteome</keyword>
<keyword evidence="2" id="KW-0805">Transcription regulation</keyword>
<name>A0ABS5Q066_9PSED</name>
<dbReference type="RefSeq" id="WP_213639438.1">
    <property type="nucleotide sequence ID" value="NZ_JADPMV010000001.1"/>
</dbReference>
<evidence type="ECO:0000256" key="3">
    <source>
        <dbReference type="ARBA" id="ARBA00023125"/>
    </source>
</evidence>
<keyword evidence="3" id="KW-0238">DNA-binding</keyword>
<protein>
    <submittedName>
        <fullName evidence="6">LysR family transcriptional regulator</fullName>
    </submittedName>
</protein>
<keyword evidence="4" id="KW-0804">Transcription</keyword>